<sequence length="36" mass="4144">MKYTSTRRQAAHWHRVRLGPFSAFSDAEAFISMVST</sequence>
<name>A0A8T8C975_PSEYM</name>
<evidence type="ECO:0000313" key="2">
    <source>
        <dbReference type="EMBL" id="QHE99984.1"/>
    </source>
</evidence>
<dbReference type="Pfam" id="PF05036">
    <property type="entry name" value="SPOR"/>
    <property type="match status" value="1"/>
</dbReference>
<dbReference type="GO" id="GO:0042834">
    <property type="term" value="F:peptidoglycan binding"/>
    <property type="evidence" value="ECO:0007669"/>
    <property type="project" value="InterPro"/>
</dbReference>
<proteinExistence type="predicted"/>
<accession>A0A8T8C975</accession>
<dbReference type="Proteomes" id="UP000003811">
    <property type="component" value="Chromosome"/>
</dbReference>
<dbReference type="InterPro" id="IPR007730">
    <property type="entry name" value="SPOR-like_dom"/>
</dbReference>
<dbReference type="AlphaFoldDB" id="A0A8T8C975"/>
<dbReference type="RefSeq" id="WP_122234452.1">
    <property type="nucleotide sequence ID" value="NZ_CP047260.1"/>
</dbReference>
<evidence type="ECO:0000313" key="3">
    <source>
        <dbReference type="Proteomes" id="UP000003811"/>
    </source>
</evidence>
<organism evidence="2 3">
    <name type="scientific">Pseudomonas syringae pv. maculicola str. ES4326</name>
    <dbReference type="NCBI Taxonomy" id="629265"/>
    <lineage>
        <taxon>Bacteria</taxon>
        <taxon>Pseudomonadati</taxon>
        <taxon>Pseudomonadota</taxon>
        <taxon>Gammaproteobacteria</taxon>
        <taxon>Pseudomonadales</taxon>
        <taxon>Pseudomonadaceae</taxon>
        <taxon>Pseudomonas</taxon>
    </lineage>
</organism>
<feature type="domain" description="SPOR" evidence="1">
    <location>
        <begin position="5"/>
        <end position="32"/>
    </location>
</feature>
<protein>
    <recommendedName>
        <fullName evidence="1">SPOR domain-containing protein</fullName>
    </recommendedName>
</protein>
<dbReference type="EMBL" id="CP047260">
    <property type="protein sequence ID" value="QHE99984.1"/>
    <property type="molecule type" value="Genomic_DNA"/>
</dbReference>
<evidence type="ECO:0000259" key="1">
    <source>
        <dbReference type="Pfam" id="PF05036"/>
    </source>
</evidence>
<gene>
    <name evidence="2" type="ORF">PMA4326_027490</name>
</gene>
<dbReference type="GeneID" id="96993586"/>
<reference evidence="2 3" key="1">
    <citation type="journal article" date="2011" name="PLoS Pathog.">
        <title>Dynamic evolution of pathogenicity revealed by sequencing and comparative genomics of 19 Pseudomonas syringae isolates.</title>
        <authorList>
            <person name="Baltrus D.A."/>
            <person name="Nishimura M.T."/>
            <person name="Romanchuk A."/>
            <person name="Chang J.H."/>
            <person name="Mukhtar M.S."/>
            <person name="Cherkis K."/>
            <person name="Roach J."/>
            <person name="Grant S.R."/>
            <person name="Jones C.D."/>
            <person name="Dangl J.L."/>
        </authorList>
    </citation>
    <scope>NUCLEOTIDE SEQUENCE [LARGE SCALE GENOMIC DNA]</scope>
    <source>
        <strain evidence="2 3">ES4326</strain>
    </source>
</reference>